<dbReference type="InterPro" id="IPR036093">
    <property type="entry name" value="NAC_dom_sf"/>
</dbReference>
<proteinExistence type="predicted"/>
<dbReference type="GO" id="GO:0003677">
    <property type="term" value="F:DNA binding"/>
    <property type="evidence" value="ECO:0007669"/>
    <property type="project" value="UniProtKB-KW"/>
</dbReference>
<keyword evidence="4" id="KW-0539">Nucleus</keyword>
<dbReference type="PANTHER" id="PTHR31719">
    <property type="entry name" value="NAC TRANSCRIPTION FACTOR 56"/>
    <property type="match status" value="1"/>
</dbReference>
<dbReference type="PROSITE" id="PS51005">
    <property type="entry name" value="NAC"/>
    <property type="match status" value="1"/>
</dbReference>
<evidence type="ECO:0000259" key="5">
    <source>
        <dbReference type="PROSITE" id="PS51005"/>
    </source>
</evidence>
<dbReference type="Proteomes" id="UP001327560">
    <property type="component" value="Chromosome 1"/>
</dbReference>
<reference evidence="6 7" key="1">
    <citation type="submission" date="2023-10" db="EMBL/GenBank/DDBJ databases">
        <title>Chromosome-scale genome assembly provides insights into flower coloration mechanisms of Canna indica.</title>
        <authorList>
            <person name="Li C."/>
        </authorList>
    </citation>
    <scope>NUCLEOTIDE SEQUENCE [LARGE SCALE GENOMIC DNA]</scope>
    <source>
        <tissue evidence="6">Flower</tissue>
    </source>
</reference>
<keyword evidence="7" id="KW-1185">Reference proteome</keyword>
<name>A0AAQ3Q226_9LILI</name>
<feature type="domain" description="NAC" evidence="5">
    <location>
        <begin position="272"/>
        <end position="441"/>
    </location>
</feature>
<protein>
    <recommendedName>
        <fullName evidence="5">NAC domain-containing protein</fullName>
    </recommendedName>
</protein>
<evidence type="ECO:0000256" key="4">
    <source>
        <dbReference type="ARBA" id="ARBA00023242"/>
    </source>
</evidence>
<keyword evidence="3" id="KW-0804">Transcription</keyword>
<dbReference type="InterPro" id="IPR003441">
    <property type="entry name" value="NAC-dom"/>
</dbReference>
<organism evidence="6 7">
    <name type="scientific">Canna indica</name>
    <name type="common">Indian-shot</name>
    <dbReference type="NCBI Taxonomy" id="4628"/>
    <lineage>
        <taxon>Eukaryota</taxon>
        <taxon>Viridiplantae</taxon>
        <taxon>Streptophyta</taxon>
        <taxon>Embryophyta</taxon>
        <taxon>Tracheophyta</taxon>
        <taxon>Spermatophyta</taxon>
        <taxon>Magnoliopsida</taxon>
        <taxon>Liliopsida</taxon>
        <taxon>Zingiberales</taxon>
        <taxon>Cannaceae</taxon>
        <taxon>Canna</taxon>
    </lineage>
</organism>
<evidence type="ECO:0000256" key="2">
    <source>
        <dbReference type="ARBA" id="ARBA00023125"/>
    </source>
</evidence>
<keyword evidence="2" id="KW-0238">DNA-binding</keyword>
<accession>A0AAQ3Q226</accession>
<dbReference type="SUPFAM" id="SSF101941">
    <property type="entry name" value="NAC domain"/>
    <property type="match status" value="1"/>
</dbReference>
<sequence length="475" mass="51528">MPPSLLPRLGLDAGVHSLIRCVGVFKARLSQPGSLSIPIASLILLQPPLLSTKSSAPCGVKVVASTAPNQIRRKEISLPSEAPADLSILRSACSGLPPPPDAGRFGPDLLDRVGSDSIPPLKLLCVLLLRLLRDFVVSMLAGHSGLSHRVLILSIATESICLSFCIGGCLPAIAPISGKKSCFLLWHIAYRALQDRIPSFSFSNIEAMQPALCLVLNPLADPVGSAVTGQQDPTRILEVMPFLDNGFGSLLLVENSGSSPLPFGASSLAEEVDPSFELEALQSLTSPLLIKSRVIIRTGFGFKLALAISFLLSAYYAVYGTELWNLLGRDCSEAYFFSTRKRESAAGSKVDKKAGSGSWTIYNKEELVTSVVCITEMVAGRKSCLSFNDSRWRNLGWTMHEYELYCSTEEFQEHGADANGVFKEKVVKKSDDFVITNVSQVKPEIALLLYVNVKSSLKEDTFLGVMDQEEWLSMI</sequence>
<dbReference type="Pfam" id="PF02365">
    <property type="entry name" value="NAM"/>
    <property type="match status" value="1"/>
</dbReference>
<dbReference type="GO" id="GO:0048731">
    <property type="term" value="P:system development"/>
    <property type="evidence" value="ECO:0007669"/>
    <property type="project" value="TreeGrafter"/>
</dbReference>
<evidence type="ECO:0000256" key="3">
    <source>
        <dbReference type="ARBA" id="ARBA00023163"/>
    </source>
</evidence>
<dbReference type="GO" id="GO:0006355">
    <property type="term" value="P:regulation of DNA-templated transcription"/>
    <property type="evidence" value="ECO:0007669"/>
    <property type="project" value="InterPro"/>
</dbReference>
<dbReference type="PANTHER" id="PTHR31719:SF134">
    <property type="entry name" value="NAC DOMAIN-CONTAINING PROTEIN 104"/>
    <property type="match status" value="1"/>
</dbReference>
<dbReference type="Gene3D" id="2.170.150.80">
    <property type="entry name" value="NAC domain"/>
    <property type="match status" value="1"/>
</dbReference>
<evidence type="ECO:0000313" key="7">
    <source>
        <dbReference type="Proteomes" id="UP001327560"/>
    </source>
</evidence>
<evidence type="ECO:0000313" key="6">
    <source>
        <dbReference type="EMBL" id="WOK95018.1"/>
    </source>
</evidence>
<keyword evidence="1" id="KW-0805">Transcription regulation</keyword>
<gene>
    <name evidence="6" type="ORF">Cni_G03723</name>
</gene>
<dbReference type="EMBL" id="CP136890">
    <property type="protein sequence ID" value="WOK95018.1"/>
    <property type="molecule type" value="Genomic_DNA"/>
</dbReference>
<evidence type="ECO:0000256" key="1">
    <source>
        <dbReference type="ARBA" id="ARBA00023015"/>
    </source>
</evidence>
<dbReference type="AlphaFoldDB" id="A0AAQ3Q226"/>